<sequence length="81" mass="8890">MARDRTGGIQVKERGGRTRGRQDYREQTGRPFQPRDWTAPAGRRPRNRRRNRPPGWGNAAVAAAAALAGVLVGAATARRGR</sequence>
<dbReference type="AlphaFoldDB" id="A0A8J3LKV8"/>
<keyword evidence="2" id="KW-0812">Transmembrane</keyword>
<dbReference type="Proteomes" id="UP000653674">
    <property type="component" value="Unassembled WGS sequence"/>
</dbReference>
<feature type="transmembrane region" description="Helical" evidence="2">
    <location>
        <begin position="56"/>
        <end position="77"/>
    </location>
</feature>
<evidence type="ECO:0000256" key="1">
    <source>
        <dbReference type="SAM" id="MobiDB-lite"/>
    </source>
</evidence>
<keyword evidence="2" id="KW-1133">Transmembrane helix</keyword>
<evidence type="ECO:0000256" key="2">
    <source>
        <dbReference type="SAM" id="Phobius"/>
    </source>
</evidence>
<dbReference type="RefSeq" id="WP_168073207.1">
    <property type="nucleotide sequence ID" value="NZ_BAAAQJ010000008.1"/>
</dbReference>
<feature type="region of interest" description="Disordered" evidence="1">
    <location>
        <begin position="1"/>
        <end position="57"/>
    </location>
</feature>
<protein>
    <submittedName>
        <fullName evidence="3">Uncharacterized protein</fullName>
    </submittedName>
</protein>
<comment type="caution">
    <text evidence="3">The sequence shown here is derived from an EMBL/GenBank/DDBJ whole genome shotgun (WGS) entry which is preliminary data.</text>
</comment>
<accession>A0A8J3LKV8</accession>
<keyword evidence="4" id="KW-1185">Reference proteome</keyword>
<organism evidence="3 4">
    <name type="scientific">Planosporangium flavigriseum</name>
    <dbReference type="NCBI Taxonomy" id="373681"/>
    <lineage>
        <taxon>Bacteria</taxon>
        <taxon>Bacillati</taxon>
        <taxon>Actinomycetota</taxon>
        <taxon>Actinomycetes</taxon>
        <taxon>Micromonosporales</taxon>
        <taxon>Micromonosporaceae</taxon>
        <taxon>Planosporangium</taxon>
    </lineage>
</organism>
<feature type="compositionally biased region" description="Basic and acidic residues" evidence="1">
    <location>
        <begin position="1"/>
        <end position="28"/>
    </location>
</feature>
<reference evidence="3" key="1">
    <citation type="submission" date="2021-01" db="EMBL/GenBank/DDBJ databases">
        <title>Whole genome shotgun sequence of Planosporangium flavigriseum NBRC 105377.</title>
        <authorList>
            <person name="Komaki H."/>
            <person name="Tamura T."/>
        </authorList>
    </citation>
    <scope>NUCLEOTIDE SEQUENCE</scope>
    <source>
        <strain evidence="3">NBRC 105377</strain>
    </source>
</reference>
<name>A0A8J3LKV8_9ACTN</name>
<keyword evidence="2" id="KW-0472">Membrane</keyword>
<evidence type="ECO:0000313" key="4">
    <source>
        <dbReference type="Proteomes" id="UP000653674"/>
    </source>
</evidence>
<gene>
    <name evidence="3" type="ORF">Pfl04_20910</name>
</gene>
<dbReference type="EMBL" id="BONU01000011">
    <property type="protein sequence ID" value="GIG73687.1"/>
    <property type="molecule type" value="Genomic_DNA"/>
</dbReference>
<feature type="compositionally biased region" description="Basic residues" evidence="1">
    <location>
        <begin position="43"/>
        <end position="52"/>
    </location>
</feature>
<evidence type="ECO:0000313" key="3">
    <source>
        <dbReference type="EMBL" id="GIG73687.1"/>
    </source>
</evidence>
<proteinExistence type="predicted"/>